<evidence type="ECO:0000313" key="5">
    <source>
        <dbReference type="Proteomes" id="UP000199021"/>
    </source>
</evidence>
<dbReference type="InParanoid" id="A0A1H8Z278"/>
<evidence type="ECO:0000259" key="3">
    <source>
        <dbReference type="Pfam" id="PF07593"/>
    </source>
</evidence>
<dbReference type="InterPro" id="IPR013517">
    <property type="entry name" value="FG-GAP"/>
</dbReference>
<evidence type="ECO:0000256" key="2">
    <source>
        <dbReference type="SAM" id="MobiDB-lite"/>
    </source>
</evidence>
<gene>
    <name evidence="4" type="ORF">SAMN05444359_101140</name>
</gene>
<dbReference type="Proteomes" id="UP000199021">
    <property type="component" value="Unassembled WGS sequence"/>
</dbReference>
<dbReference type="Pfam" id="PF13517">
    <property type="entry name" value="FG-GAP_3"/>
    <property type="match status" value="4"/>
</dbReference>
<evidence type="ECO:0000256" key="1">
    <source>
        <dbReference type="ARBA" id="ARBA00022729"/>
    </source>
</evidence>
<dbReference type="Pfam" id="PF07593">
    <property type="entry name" value="UnbV_ASPIC"/>
    <property type="match status" value="1"/>
</dbReference>
<name>A0A1H8Z278_9BACT</name>
<dbReference type="RefSeq" id="WP_175489205.1">
    <property type="nucleotide sequence ID" value="NZ_FOFB01000001.1"/>
</dbReference>
<dbReference type="AlphaFoldDB" id="A0A1H8Z278"/>
<feature type="domain" description="ASPIC/UnbV" evidence="3">
    <location>
        <begin position="541"/>
        <end position="597"/>
    </location>
</feature>
<dbReference type="PROSITE" id="PS51257">
    <property type="entry name" value="PROKAR_LIPOPROTEIN"/>
    <property type="match status" value="1"/>
</dbReference>
<reference evidence="5" key="1">
    <citation type="submission" date="2016-10" db="EMBL/GenBank/DDBJ databases">
        <authorList>
            <person name="Varghese N."/>
            <person name="Submissions S."/>
        </authorList>
    </citation>
    <scope>NUCLEOTIDE SEQUENCE [LARGE SCALE GENOMIC DNA]</scope>
    <source>
        <strain evidence="5">DSM 24740</strain>
    </source>
</reference>
<sequence>MLSDIRSFLFPFSILLFPFLFSSCESSDSGYRAPANAVFTDLGGSASGVDFVNKVEDGEDFNVLSYRLFYNGGGVAIADLNGDDRNDLYFVANQGPNRMYLNEGDLQFTEVEGAAAGAMTWSTGVTAVDVNADGRQDLYVCNSGDNEGSGRTNELFINQGNDEAGNPRFEEMASAYGLADEGFGTQAAWLDYDRDGDLDVYLLNNSYLNPERINPNGENRSIRDPEGGDKLLRNDPGPDGHPVFTDVSEEAGIFGSKVGFGLGSGLGDVNGDGWTDIYVSNDFWERDYLYINQQDGTFKEELTSRIDHISISSMGSDVADLDNDGDLEIFSTDMLPSDNTRLKSATLFDSYNTEAIKFEADYHHQILQNCLQVNDGSGNFIETGHYSGVAATDWSWGALLFDMNNDGLKDIFVANGIYRDIMDLDFADFLADKEKVKAMVEARGRYDWRDFVEKLPHNRQPNYAFLNRGELQFDNQAHALGLGAPSYSNGAAYGDLDGDGDLELVVNNVNQPAMIYRNNSVENGAGFLMVKLEGPATNPAGIGAKVSVTAGAQTFVQEQFTSRGFLSSVGREMVFGLGDIDAPLEIVVNWPDGRVTAATASVKETVVVSHSQASPAPSTRPAPATAPLFAEASGLLDRPAVHAEKFHNDFDHEPLLLQKISDPGPKIVKGDPNGDGLEDFVLLGGQDDPDKLYLQQPDGSFKFEPNSFFEATAEYESSCGAFFDIDGDGDDDLMLGAGGNEFSRGYRAYPIRTYENIRGQLVSNHLLSPTAGGEVSCIVPEDIDFDGDIDLFIGGRAVPGNYGLIPGSFLFIREGNSWVNQTPQDIGGSGMVTDATWADLNNDGRPDLVMVGDWMPITVAFTLNNASISQIFEIPNSSGWWNSVESADLDGDGREDLIATNWGLNSKFRASVDKPLKLHVKDFDDNKKSDFIIEWYPPADEQPYPFASKRELHAQLPHLRKKTLQYKDFAAATYESLFTEQERERTQNWDAKELRSCVIWNQDKGNVRIEPLPWQAQLTKLFTAAIGDVNGDDRPDLWLGGNIFGLSPQVGRADAGRGCLLLNEGDRNWSYVDNEQSGISVKGQVRDAQFIDLANGGKSLMISPNNEALRVFMLGSPKTK</sequence>
<dbReference type="SUPFAM" id="SSF69318">
    <property type="entry name" value="Integrin alpha N-terminal domain"/>
    <property type="match status" value="3"/>
</dbReference>
<feature type="compositionally biased region" description="Basic and acidic residues" evidence="2">
    <location>
        <begin position="220"/>
        <end position="238"/>
    </location>
</feature>
<dbReference type="InterPro" id="IPR027039">
    <property type="entry name" value="Crtac1"/>
</dbReference>
<organism evidence="4 5">
    <name type="scientific">Neolewinella agarilytica</name>
    <dbReference type="NCBI Taxonomy" id="478744"/>
    <lineage>
        <taxon>Bacteria</taxon>
        <taxon>Pseudomonadati</taxon>
        <taxon>Bacteroidota</taxon>
        <taxon>Saprospiria</taxon>
        <taxon>Saprospirales</taxon>
        <taxon>Lewinellaceae</taxon>
        <taxon>Neolewinella</taxon>
    </lineage>
</organism>
<proteinExistence type="predicted"/>
<protein>
    <submittedName>
        <fullName evidence="4">Repeat domain-containing protein</fullName>
    </submittedName>
</protein>
<evidence type="ECO:0000313" key="4">
    <source>
        <dbReference type="EMBL" id="SEP58452.1"/>
    </source>
</evidence>
<dbReference type="PANTHER" id="PTHR16026">
    <property type="entry name" value="CARTILAGE ACIDIC PROTEIN 1"/>
    <property type="match status" value="1"/>
</dbReference>
<dbReference type="InterPro" id="IPR028994">
    <property type="entry name" value="Integrin_alpha_N"/>
</dbReference>
<dbReference type="Gene3D" id="2.130.10.130">
    <property type="entry name" value="Integrin alpha, N-terminal"/>
    <property type="match status" value="3"/>
</dbReference>
<accession>A0A1H8Z278</accession>
<dbReference type="STRING" id="478744.SAMN05444359_101140"/>
<dbReference type="PANTHER" id="PTHR16026:SF0">
    <property type="entry name" value="CARTILAGE ACIDIC PROTEIN 1"/>
    <property type="match status" value="1"/>
</dbReference>
<keyword evidence="1" id="KW-0732">Signal</keyword>
<dbReference type="InterPro" id="IPR011519">
    <property type="entry name" value="UnbV_ASPIC"/>
</dbReference>
<dbReference type="EMBL" id="FOFB01000001">
    <property type="protein sequence ID" value="SEP58452.1"/>
    <property type="molecule type" value="Genomic_DNA"/>
</dbReference>
<keyword evidence="5" id="KW-1185">Reference proteome</keyword>
<feature type="region of interest" description="Disordered" evidence="2">
    <location>
        <begin position="212"/>
        <end position="242"/>
    </location>
</feature>